<feature type="compositionally biased region" description="Basic and acidic residues" evidence="1">
    <location>
        <begin position="371"/>
        <end position="383"/>
    </location>
</feature>
<proteinExistence type="predicted"/>
<feature type="region of interest" description="Disordered" evidence="1">
    <location>
        <begin position="1"/>
        <end position="49"/>
    </location>
</feature>
<feature type="compositionally biased region" description="Basic and acidic residues" evidence="1">
    <location>
        <begin position="130"/>
        <end position="146"/>
    </location>
</feature>
<feature type="region of interest" description="Disordered" evidence="1">
    <location>
        <begin position="597"/>
        <end position="629"/>
    </location>
</feature>
<reference evidence="3" key="1">
    <citation type="journal article" date="2010" name="Nature">
        <title>The Amphimedon queenslandica genome and the evolution of animal complexity.</title>
        <authorList>
            <person name="Srivastava M."/>
            <person name="Simakov O."/>
            <person name="Chapman J."/>
            <person name="Fahey B."/>
            <person name="Gauthier M.E."/>
            <person name="Mitros T."/>
            <person name="Richards G.S."/>
            <person name="Conaco C."/>
            <person name="Dacre M."/>
            <person name="Hellsten U."/>
            <person name="Larroux C."/>
            <person name="Putnam N.H."/>
            <person name="Stanke M."/>
            <person name="Adamska M."/>
            <person name="Darling A."/>
            <person name="Degnan S.M."/>
            <person name="Oakley T.H."/>
            <person name="Plachetzki D.C."/>
            <person name="Zhai Y."/>
            <person name="Adamski M."/>
            <person name="Calcino A."/>
            <person name="Cummins S.F."/>
            <person name="Goodstein D.M."/>
            <person name="Harris C."/>
            <person name="Jackson D.J."/>
            <person name="Leys S.P."/>
            <person name="Shu S."/>
            <person name="Woodcroft B.J."/>
            <person name="Vervoort M."/>
            <person name="Kosik K.S."/>
            <person name="Manning G."/>
            <person name="Degnan B.M."/>
            <person name="Rokhsar D.S."/>
        </authorList>
    </citation>
    <scope>NUCLEOTIDE SEQUENCE [LARGE SCALE GENOMIC DNA]</scope>
</reference>
<sequence length="994" mass="108398">MVLGMSARNNGETRRSDSRRSAGQQQQSRREKQPSTPSNVTPAVSYDQKFKPPSAEQVTLANMLGDSTPSNITELIGQILAVVRLPEEMIMVALHDNDYDVEKSIEALLDSSSNTHDEWTTMSSKKKNKKLPETESTEPKGRKGFPDPKTGAAKHTRESYGGSVTVDSKEKPSSQRKGFKEGKSEGTEDSGKQRNGRKETDERERESGNRRDHEREGKWESSRRRGDDEGRRRNDGRRENNKRDGEEKEGRYRRREGDQDKERGKWESSKWDGNREEGRYRRRERDFDGGKRRNGDESNKWENRREDSSSRWHEGKMERDGGKWDQKRRFDQRPNSEREGGYRKGGDYSSRRENKGFHENRHRGGGGGFSKKGDSGRGPKQTKEMWGSEELVSTKITDPINPEESFMVDDWVLVDSIPTPPPPEVPISSQTNQEQSVFPEALDTPLNNDTHEEALFNDNKRSESSPAVLEDQSQRGGGVAAALSKTRRYKTPQIPSQPVEMPSYTVDSLKIELGALGIDFVGPEPTPTATTASVASPSSLLLSSGGGDQMFTDMIPSPSQQVVSSDTSSILTSTHYTSSFSDDTAVIAISTGGLSTGFNETPKLDPPPGLTHPSQHSSNVPTATSTVPMAPTNVPMAPTSVPMATGGLLPPPTQPQHESALSMSGGPAKLDDLLTASTSNSYTLAMNPVSLEASHSFSASVAQTQPLFTTQHTTVAMVTNPAPSHHGHSNTSSVMSSLSNKQQPSSHIGATGKGHASTGNVLPMPHPTAPTGMVYPHHMLTQPFPYGTPPMMFYGQHQPSSDSAPVLATAPVSQGLSRDHSATSFGADSKYDLTSPVGATNTQQQQSALQNFYSAPPYMYLYAPPHLGMPGYSAQMNHKAGGASQYPAGTTYQQTPQGQYLLDDLYTGSMAKNNSVSSTTGAANDFSSYTKHQHQQYDNKGAVAAGYSSYAGMGAPPMAGYMMPAPPPMMTTPHDTSSRQKHKNFSSGGWSTHT</sequence>
<feature type="region of interest" description="Disordered" evidence="1">
    <location>
        <begin position="114"/>
        <end position="434"/>
    </location>
</feature>
<evidence type="ECO:0000313" key="3">
    <source>
        <dbReference type="Proteomes" id="UP000007879"/>
    </source>
</evidence>
<dbReference type="AlphaFoldDB" id="A0A1X7VDA3"/>
<feature type="region of interest" description="Disordered" evidence="1">
    <location>
        <begin position="457"/>
        <end position="483"/>
    </location>
</feature>
<dbReference type="OrthoDB" id="5918007at2759"/>
<name>A0A1X7VDA3_AMPQE</name>
<accession>A0A1X7VDA3</accession>
<organism evidence="2">
    <name type="scientific">Amphimedon queenslandica</name>
    <name type="common">Sponge</name>
    <dbReference type="NCBI Taxonomy" id="400682"/>
    <lineage>
        <taxon>Eukaryota</taxon>
        <taxon>Metazoa</taxon>
        <taxon>Porifera</taxon>
        <taxon>Demospongiae</taxon>
        <taxon>Heteroscleromorpha</taxon>
        <taxon>Haplosclerida</taxon>
        <taxon>Niphatidae</taxon>
        <taxon>Amphimedon</taxon>
    </lineage>
</organism>
<feature type="compositionally biased region" description="Polar residues" evidence="1">
    <location>
        <begin position="985"/>
        <end position="994"/>
    </location>
</feature>
<evidence type="ECO:0000256" key="1">
    <source>
        <dbReference type="SAM" id="MobiDB-lite"/>
    </source>
</evidence>
<feature type="compositionally biased region" description="Polar residues" evidence="1">
    <location>
        <begin position="612"/>
        <end position="627"/>
    </location>
</feature>
<dbReference type="EnsemblMetazoa" id="Aqu2.1.37497_001">
    <property type="protein sequence ID" value="Aqu2.1.37497_001"/>
    <property type="gene ID" value="Aqu2.1.37497"/>
</dbReference>
<protein>
    <submittedName>
        <fullName evidence="2">Uncharacterized protein</fullName>
    </submittedName>
</protein>
<dbReference type="Gene3D" id="1.10.8.10">
    <property type="entry name" value="DNA helicase RuvA subunit, C-terminal domain"/>
    <property type="match status" value="1"/>
</dbReference>
<dbReference type="Proteomes" id="UP000007879">
    <property type="component" value="Unassembled WGS sequence"/>
</dbReference>
<dbReference type="InParanoid" id="A0A1X7VDA3"/>
<evidence type="ECO:0000313" key="2">
    <source>
        <dbReference type="EnsemblMetazoa" id="Aqu2.1.37497_001"/>
    </source>
</evidence>
<dbReference type="SUPFAM" id="SSF46934">
    <property type="entry name" value="UBA-like"/>
    <property type="match status" value="1"/>
</dbReference>
<feature type="compositionally biased region" description="Basic and acidic residues" evidence="1">
    <location>
        <begin position="11"/>
        <end position="20"/>
    </location>
</feature>
<gene>
    <name evidence="2" type="primary">100634267</name>
</gene>
<feature type="region of interest" description="Disordered" evidence="1">
    <location>
        <begin position="969"/>
        <end position="994"/>
    </location>
</feature>
<dbReference type="KEGG" id="aqu:100634267"/>
<dbReference type="InterPro" id="IPR009060">
    <property type="entry name" value="UBA-like_sf"/>
</dbReference>
<keyword evidence="3" id="KW-1185">Reference proteome</keyword>
<feature type="compositionally biased region" description="Basic and acidic residues" evidence="1">
    <location>
        <begin position="167"/>
        <end position="359"/>
    </location>
</feature>
<feature type="region of interest" description="Disordered" evidence="1">
    <location>
        <begin position="721"/>
        <end position="759"/>
    </location>
</feature>
<feature type="compositionally biased region" description="Low complexity" evidence="1">
    <location>
        <begin position="729"/>
        <end position="739"/>
    </location>
</feature>
<dbReference type="EnsemblMetazoa" id="XM_011404319.2">
    <property type="protein sequence ID" value="XP_011402621.2"/>
    <property type="gene ID" value="LOC100634267"/>
</dbReference>
<reference evidence="2" key="2">
    <citation type="submission" date="2017-05" db="UniProtKB">
        <authorList>
            <consortium name="EnsemblMetazoa"/>
        </authorList>
    </citation>
    <scope>IDENTIFICATION</scope>
</reference>